<dbReference type="Gene3D" id="3.30.2010.10">
    <property type="entry name" value="Metalloproteases ('zincins'), catalytic domain"/>
    <property type="match status" value="1"/>
</dbReference>
<organism evidence="2 3">
    <name type="scientific">Oceanibacterium hippocampi</name>
    <dbReference type="NCBI Taxonomy" id="745714"/>
    <lineage>
        <taxon>Bacteria</taxon>
        <taxon>Pseudomonadati</taxon>
        <taxon>Pseudomonadota</taxon>
        <taxon>Alphaproteobacteria</taxon>
        <taxon>Sneathiellales</taxon>
        <taxon>Sneathiellaceae</taxon>
        <taxon>Oceanibacterium</taxon>
    </lineage>
</organism>
<reference evidence="2 3" key="1">
    <citation type="submission" date="2017-03" db="EMBL/GenBank/DDBJ databases">
        <authorList>
            <person name="Afonso C.L."/>
            <person name="Miller P.J."/>
            <person name="Scott M.A."/>
            <person name="Spackman E."/>
            <person name="Goraichik I."/>
            <person name="Dimitrov K.M."/>
            <person name="Suarez D.L."/>
            <person name="Swayne D.E."/>
        </authorList>
    </citation>
    <scope>NUCLEOTIDE SEQUENCE [LARGE SCALE GENOMIC DNA]</scope>
    <source>
        <strain evidence="2 3">CECT 7691</strain>
    </source>
</reference>
<sequence length="241" mass="27513">MTERKQVILLDSDDGAVEIRIRRSTRARRMRLLLRPGEPMVTLVLPSGTDERRGRAFAERERSWIMARLAERDLPVAFADGAEIPYLGRPHAIRHLGERRGVVRLEEDRIVVPGDPAHLPRRVGDWLRGQARAAVSPLALDFAARLDRRVTGISIRDQRSRWASCSSSGRLNFSWRLILTPPEILRYVVAHEVSHLVEMNHSPRFWAVVGRLDPGYRKARDWLRRNGPALHRFGGHPDGAD</sequence>
<dbReference type="PANTHER" id="PTHR30399:SF1">
    <property type="entry name" value="UTP PYROPHOSPHATASE"/>
    <property type="match status" value="1"/>
</dbReference>
<evidence type="ECO:0000313" key="3">
    <source>
        <dbReference type="Proteomes" id="UP000193200"/>
    </source>
</evidence>
<dbReference type="OrthoDB" id="9795402at2"/>
<protein>
    <recommendedName>
        <fullName evidence="1">YgjP-like metallopeptidase domain-containing protein</fullName>
    </recommendedName>
</protein>
<proteinExistence type="predicted"/>
<evidence type="ECO:0000313" key="2">
    <source>
        <dbReference type="EMBL" id="SLN21471.1"/>
    </source>
</evidence>
<dbReference type="CDD" id="cd07344">
    <property type="entry name" value="M48_yhfN_like"/>
    <property type="match status" value="1"/>
</dbReference>
<accession>A0A1Y5RN71</accession>
<dbReference type="PANTHER" id="PTHR30399">
    <property type="entry name" value="UNCHARACTERIZED PROTEIN YGJP"/>
    <property type="match status" value="1"/>
</dbReference>
<feature type="domain" description="YgjP-like metallopeptidase" evidence="1">
    <location>
        <begin position="32"/>
        <end position="226"/>
    </location>
</feature>
<dbReference type="EMBL" id="FWFR01000001">
    <property type="protein sequence ID" value="SLN21471.1"/>
    <property type="molecule type" value="Genomic_DNA"/>
</dbReference>
<name>A0A1Y5RN71_9PROT</name>
<dbReference type="RefSeq" id="WP_085881879.1">
    <property type="nucleotide sequence ID" value="NZ_FWFR01000001.1"/>
</dbReference>
<dbReference type="Pfam" id="PF01863">
    <property type="entry name" value="YgjP-like"/>
    <property type="match status" value="1"/>
</dbReference>
<dbReference type="InterPro" id="IPR002725">
    <property type="entry name" value="YgjP-like_metallopeptidase"/>
</dbReference>
<dbReference type="AlphaFoldDB" id="A0A1Y5RN71"/>
<gene>
    <name evidence="2" type="ORF">OCH7691_00547</name>
</gene>
<evidence type="ECO:0000259" key="1">
    <source>
        <dbReference type="Pfam" id="PF01863"/>
    </source>
</evidence>
<dbReference type="InParanoid" id="A0A1Y5RN71"/>
<keyword evidence="3" id="KW-1185">Reference proteome</keyword>
<dbReference type="InterPro" id="IPR053136">
    <property type="entry name" value="UTP_pyrophosphatase-like"/>
</dbReference>
<dbReference type="Proteomes" id="UP000193200">
    <property type="component" value="Unassembled WGS sequence"/>
</dbReference>